<dbReference type="GO" id="GO:0009307">
    <property type="term" value="P:DNA restriction-modification system"/>
    <property type="evidence" value="ECO:0007669"/>
    <property type="project" value="InterPro"/>
</dbReference>
<dbReference type="RefSeq" id="WP_002670692.1">
    <property type="nucleotide sequence ID" value="NZ_CM001795.1"/>
</dbReference>
<name>A0A0E2E2R4_TREDN</name>
<dbReference type="InterPro" id="IPR011990">
    <property type="entry name" value="TPR-like_helical_dom_sf"/>
</dbReference>
<dbReference type="InterPro" id="IPR050498">
    <property type="entry name" value="Ycf3"/>
</dbReference>
<comment type="caution">
    <text evidence="6">The sequence shown here is derived from an EMBL/GenBank/DDBJ whole genome shotgun (WGS) entry which is preliminary data.</text>
</comment>
<keyword evidence="1" id="KW-0677">Repeat</keyword>
<keyword evidence="4" id="KW-1133">Transmembrane helix</keyword>
<dbReference type="GO" id="GO:0003677">
    <property type="term" value="F:DNA binding"/>
    <property type="evidence" value="ECO:0007669"/>
    <property type="project" value="InterPro"/>
</dbReference>
<keyword evidence="4" id="KW-0472">Membrane</keyword>
<keyword evidence="2 3" id="KW-0802">TPR repeat</keyword>
<gene>
    <name evidence="6" type="ORF">HMPREF9726_02494</name>
</gene>
<protein>
    <recommendedName>
        <fullName evidence="5">Restriction endonuclease type IV Mrr domain-containing protein</fullName>
    </recommendedName>
</protein>
<dbReference type="AlphaFoldDB" id="A0A0E2E2R4"/>
<evidence type="ECO:0000259" key="5">
    <source>
        <dbReference type="Pfam" id="PF04471"/>
    </source>
</evidence>
<dbReference type="InterPro" id="IPR007560">
    <property type="entry name" value="Restrct_endonuc_IV_Mrr"/>
</dbReference>
<evidence type="ECO:0000256" key="3">
    <source>
        <dbReference type="PROSITE-ProRule" id="PRU00339"/>
    </source>
</evidence>
<feature type="repeat" description="TPR" evidence="3">
    <location>
        <begin position="136"/>
        <end position="169"/>
    </location>
</feature>
<dbReference type="SUPFAM" id="SSF48452">
    <property type="entry name" value="TPR-like"/>
    <property type="match status" value="2"/>
</dbReference>
<keyword evidence="4" id="KW-0812">Transmembrane</keyword>
<dbReference type="HOGENOM" id="CLU_048872_0_0_12"/>
<organism evidence="6">
    <name type="scientific">Treponema denticola H-22</name>
    <dbReference type="NCBI Taxonomy" id="999432"/>
    <lineage>
        <taxon>Bacteria</taxon>
        <taxon>Pseudomonadati</taxon>
        <taxon>Spirochaetota</taxon>
        <taxon>Spirochaetia</taxon>
        <taxon>Spirochaetales</taxon>
        <taxon>Treponemataceae</taxon>
        <taxon>Treponema</taxon>
    </lineage>
</organism>
<proteinExistence type="predicted"/>
<dbReference type="Pfam" id="PF14559">
    <property type="entry name" value="TPR_19"/>
    <property type="match status" value="1"/>
</dbReference>
<evidence type="ECO:0000256" key="1">
    <source>
        <dbReference type="ARBA" id="ARBA00022737"/>
    </source>
</evidence>
<sequence length="457" mass="52530">MSSLTIILIAAISAVLAFLIIFLLKSILFPKKRARIEKNLKSGKYGAAIKDAKSILSKNPRDSEARYLLGKAYLADKKVDLAFIEFKTLNKTAVFNNPATEIEFRTIIADLYLKFQQPDEALKEFMLLNKRDPKNPKPYFQAGQIYESKNMSDQAIAYFQKAIEVDSRFAEAYASLGLLLFKANQIPEAEKAIATALKLAPDNSETLYYHGKILKSKKNYAQALSALEKAARKQEIRSKCFFERGCCYLETNSLEKAEFEFTRAIKSSKQLSAPEVLYSRYLLADCYERQRNIDQAIEQWEAISAVNPKFRNTAQKLAEYSDLRTNDHMKEYLTLIKEEFFKMCRDITEQYFDYPVQALKETKMGCTILAVEKGSEQWLNTRKKPQLLIFSRDGHTITESFLRSVHEEMKKQAVVTSHIITSGAFSPDAIKFAENRPFNLIDRQKLERIVEKVKFTF</sequence>
<dbReference type="PANTHER" id="PTHR44858:SF1">
    <property type="entry name" value="UDP-N-ACETYLGLUCOSAMINE--PEPTIDE N-ACETYLGLUCOSAMINYLTRANSFERASE SPINDLY-RELATED"/>
    <property type="match status" value="1"/>
</dbReference>
<accession>A0A0E2E2R4</accession>
<dbReference type="EMBL" id="AGDV01000021">
    <property type="protein sequence ID" value="EMB30809.1"/>
    <property type="molecule type" value="Genomic_DNA"/>
</dbReference>
<dbReference type="Pfam" id="PF13432">
    <property type="entry name" value="TPR_16"/>
    <property type="match status" value="2"/>
</dbReference>
<dbReference type="GO" id="GO:0004519">
    <property type="term" value="F:endonuclease activity"/>
    <property type="evidence" value="ECO:0007669"/>
    <property type="project" value="InterPro"/>
</dbReference>
<dbReference type="SMART" id="SM00028">
    <property type="entry name" value="TPR"/>
    <property type="match status" value="5"/>
</dbReference>
<feature type="repeat" description="TPR" evidence="3">
    <location>
        <begin position="170"/>
        <end position="203"/>
    </location>
</feature>
<dbReference type="PATRIC" id="fig|999432.5.peg.2588"/>
<feature type="domain" description="Restriction endonuclease type IV Mrr" evidence="5">
    <location>
        <begin position="394"/>
        <end position="449"/>
    </location>
</feature>
<reference evidence="6" key="1">
    <citation type="submission" date="2012-01" db="EMBL/GenBank/DDBJ databases">
        <title>The Genome Sequence of Treponema denticola H-22.</title>
        <authorList>
            <consortium name="The Broad Institute Genome Sequencing Platform"/>
            <person name="Earl A."/>
            <person name="Ward D."/>
            <person name="Feldgarden M."/>
            <person name="Gevers D."/>
            <person name="Blanton J.M."/>
            <person name="Fenno C.J."/>
            <person name="Baranova O.V."/>
            <person name="Mathney J."/>
            <person name="Dewhirst F.E."/>
            <person name="Izard J."/>
            <person name="Young S.K."/>
            <person name="Zeng Q."/>
            <person name="Gargeya S."/>
            <person name="Fitzgerald M."/>
            <person name="Haas B."/>
            <person name="Abouelleil A."/>
            <person name="Alvarado L."/>
            <person name="Arachchi H.M."/>
            <person name="Berlin A."/>
            <person name="Chapman S.B."/>
            <person name="Gearin G."/>
            <person name="Goldberg J."/>
            <person name="Griggs A."/>
            <person name="Gujja S."/>
            <person name="Hansen M."/>
            <person name="Heiman D."/>
            <person name="Howarth C."/>
            <person name="Larimer J."/>
            <person name="Lui A."/>
            <person name="MacDonald P.J.P."/>
            <person name="McCowen C."/>
            <person name="Montmayeur A."/>
            <person name="Murphy C."/>
            <person name="Neiman D."/>
            <person name="Pearson M."/>
            <person name="Priest M."/>
            <person name="Roberts A."/>
            <person name="Saif S."/>
            <person name="Shea T."/>
            <person name="Sisk P."/>
            <person name="Stolte C."/>
            <person name="Sykes S."/>
            <person name="Wortman J."/>
            <person name="Nusbaum C."/>
            <person name="Birren B."/>
        </authorList>
    </citation>
    <scope>NUCLEOTIDE SEQUENCE [LARGE SCALE GENOMIC DNA]</scope>
    <source>
        <strain evidence="6">H-22</strain>
    </source>
</reference>
<dbReference type="GeneID" id="2739541"/>
<feature type="transmembrane region" description="Helical" evidence="4">
    <location>
        <begin position="6"/>
        <end position="28"/>
    </location>
</feature>
<dbReference type="Proteomes" id="UP000011705">
    <property type="component" value="Chromosome"/>
</dbReference>
<evidence type="ECO:0000256" key="2">
    <source>
        <dbReference type="ARBA" id="ARBA00022803"/>
    </source>
</evidence>
<dbReference type="Gene3D" id="1.25.40.10">
    <property type="entry name" value="Tetratricopeptide repeat domain"/>
    <property type="match status" value="2"/>
</dbReference>
<dbReference type="PROSITE" id="PS50005">
    <property type="entry name" value="TPR"/>
    <property type="match status" value="2"/>
</dbReference>
<evidence type="ECO:0000313" key="6">
    <source>
        <dbReference type="EMBL" id="EMB30809.1"/>
    </source>
</evidence>
<dbReference type="Pfam" id="PF04471">
    <property type="entry name" value="Mrr_cat"/>
    <property type="match status" value="1"/>
</dbReference>
<evidence type="ECO:0000256" key="4">
    <source>
        <dbReference type="SAM" id="Phobius"/>
    </source>
</evidence>
<dbReference type="PANTHER" id="PTHR44858">
    <property type="entry name" value="TETRATRICOPEPTIDE REPEAT PROTEIN 6"/>
    <property type="match status" value="1"/>
</dbReference>
<dbReference type="InterPro" id="IPR019734">
    <property type="entry name" value="TPR_rpt"/>
</dbReference>